<dbReference type="InterPro" id="IPR000462">
    <property type="entry name" value="CDP-OH_P_trans"/>
</dbReference>
<dbReference type="AlphaFoldDB" id="A0AAJ1UWN0"/>
<dbReference type="EC" id="2.7.8.5" evidence="11"/>
<dbReference type="GO" id="GO:0008444">
    <property type="term" value="F:CDP-diacylglycerol-glycerol-3-phosphate 3-phosphatidyltransferase activity"/>
    <property type="evidence" value="ECO:0007669"/>
    <property type="project" value="UniProtKB-UniRule"/>
</dbReference>
<dbReference type="InterPro" id="IPR048254">
    <property type="entry name" value="CDP_ALCOHOL_P_TRANSF_CS"/>
</dbReference>
<evidence type="ECO:0000256" key="3">
    <source>
        <dbReference type="ARBA" id="ARBA00022516"/>
    </source>
</evidence>
<dbReference type="RefSeq" id="WP_283827146.1">
    <property type="nucleotide sequence ID" value="NZ_JASDDP010000008.1"/>
</dbReference>
<dbReference type="InterPro" id="IPR004570">
    <property type="entry name" value="Phosphatidylglycerol_P_synth"/>
</dbReference>
<protein>
    <recommendedName>
        <fullName evidence="11">CDP-diacylglycerol--glycerol-3-phosphate 3-phosphatidyltransferase</fullName>
        <ecNumber evidence="11">2.7.8.5</ecNumber>
    </recommendedName>
</protein>
<dbReference type="PROSITE" id="PS00379">
    <property type="entry name" value="CDP_ALCOHOL_P_TRANSF"/>
    <property type="match status" value="1"/>
</dbReference>
<proteinExistence type="inferred from homology"/>
<dbReference type="InterPro" id="IPR043130">
    <property type="entry name" value="CDP-OH_PTrfase_TM_dom"/>
</dbReference>
<evidence type="ECO:0000256" key="8">
    <source>
        <dbReference type="ARBA" id="ARBA00023136"/>
    </source>
</evidence>
<dbReference type="PANTHER" id="PTHR14269">
    <property type="entry name" value="CDP-DIACYLGLYCEROL--GLYCEROL-3-PHOSPHATE 3-PHOSPHATIDYLTRANSFERASE-RELATED"/>
    <property type="match status" value="1"/>
</dbReference>
<keyword evidence="8 13" id="KW-0472">Membrane</keyword>
<evidence type="ECO:0000313" key="15">
    <source>
        <dbReference type="Proteomes" id="UP001224428"/>
    </source>
</evidence>
<dbReference type="GO" id="GO:0016020">
    <property type="term" value="C:membrane"/>
    <property type="evidence" value="ECO:0007669"/>
    <property type="project" value="UniProtKB-SubCell"/>
</dbReference>
<keyword evidence="10" id="KW-1208">Phospholipid metabolism</keyword>
<evidence type="ECO:0000256" key="1">
    <source>
        <dbReference type="ARBA" id="ARBA00004141"/>
    </source>
</evidence>
<feature type="transmembrane region" description="Helical" evidence="13">
    <location>
        <begin position="84"/>
        <end position="109"/>
    </location>
</feature>
<feature type="transmembrane region" description="Helical" evidence="13">
    <location>
        <begin position="138"/>
        <end position="155"/>
    </location>
</feature>
<evidence type="ECO:0000256" key="10">
    <source>
        <dbReference type="ARBA" id="ARBA00023264"/>
    </source>
</evidence>
<evidence type="ECO:0000313" key="14">
    <source>
        <dbReference type="EMBL" id="MDJ1645625.1"/>
    </source>
</evidence>
<dbReference type="GO" id="GO:0046474">
    <property type="term" value="P:glycerophospholipid biosynthetic process"/>
    <property type="evidence" value="ECO:0007669"/>
    <property type="project" value="TreeGrafter"/>
</dbReference>
<evidence type="ECO:0000256" key="4">
    <source>
        <dbReference type="ARBA" id="ARBA00022679"/>
    </source>
</evidence>
<evidence type="ECO:0000256" key="13">
    <source>
        <dbReference type="SAM" id="Phobius"/>
    </source>
</evidence>
<comment type="similarity">
    <text evidence="2 12">Belongs to the CDP-alcohol phosphatidyltransferase class-I family.</text>
</comment>
<keyword evidence="6 13" id="KW-1133">Transmembrane helix</keyword>
<dbReference type="NCBIfam" id="TIGR00560">
    <property type="entry name" value="pgsA"/>
    <property type="match status" value="1"/>
</dbReference>
<keyword evidence="5 13" id="KW-0812">Transmembrane</keyword>
<evidence type="ECO:0000256" key="12">
    <source>
        <dbReference type="RuleBase" id="RU003750"/>
    </source>
</evidence>
<dbReference type="InterPro" id="IPR050324">
    <property type="entry name" value="CDP-alcohol_PTase-I"/>
</dbReference>
<feature type="transmembrane region" description="Helical" evidence="13">
    <location>
        <begin position="175"/>
        <end position="199"/>
    </location>
</feature>
<evidence type="ECO:0000256" key="5">
    <source>
        <dbReference type="ARBA" id="ARBA00022692"/>
    </source>
</evidence>
<keyword evidence="3" id="KW-0444">Lipid biosynthesis</keyword>
<keyword evidence="7" id="KW-0443">Lipid metabolism</keyword>
<organism evidence="14 15">
    <name type="scientific">Mycoplasma phocimorsus</name>
    <dbReference type="NCBI Taxonomy" id="3045839"/>
    <lineage>
        <taxon>Bacteria</taxon>
        <taxon>Bacillati</taxon>
        <taxon>Mycoplasmatota</taxon>
        <taxon>Mollicutes</taxon>
        <taxon>Mycoplasmataceae</taxon>
        <taxon>Mycoplasma</taxon>
    </lineage>
</organism>
<feature type="transmembrane region" description="Helical" evidence="13">
    <location>
        <begin position="6"/>
        <end position="26"/>
    </location>
</feature>
<keyword evidence="9" id="KW-0594">Phospholipid biosynthesis</keyword>
<feature type="transmembrane region" description="Helical" evidence="13">
    <location>
        <begin position="38"/>
        <end position="64"/>
    </location>
</feature>
<dbReference type="Pfam" id="PF01066">
    <property type="entry name" value="CDP-OH_P_transf"/>
    <property type="match status" value="1"/>
</dbReference>
<keyword evidence="15" id="KW-1185">Reference proteome</keyword>
<evidence type="ECO:0000256" key="7">
    <source>
        <dbReference type="ARBA" id="ARBA00023098"/>
    </source>
</evidence>
<evidence type="ECO:0000256" key="11">
    <source>
        <dbReference type="NCBIfam" id="TIGR00560"/>
    </source>
</evidence>
<name>A0AAJ1UWN0_9MOLU</name>
<dbReference type="PIRSF" id="PIRSF000847">
    <property type="entry name" value="Phos_ph_gly_syn"/>
    <property type="match status" value="1"/>
</dbReference>
<dbReference type="Gene3D" id="1.20.120.1760">
    <property type="match status" value="1"/>
</dbReference>
<comment type="subcellular location">
    <subcellularLocation>
        <location evidence="1">Membrane</location>
        <topology evidence="1">Multi-pass membrane protein</topology>
    </subcellularLocation>
</comment>
<dbReference type="Proteomes" id="UP001224428">
    <property type="component" value="Unassembled WGS sequence"/>
</dbReference>
<dbReference type="EMBL" id="JASDDP010000008">
    <property type="protein sequence ID" value="MDJ1645625.1"/>
    <property type="molecule type" value="Genomic_DNA"/>
</dbReference>
<keyword evidence="4 12" id="KW-0808">Transferase</keyword>
<gene>
    <name evidence="14" type="primary">pgsA</name>
    <name evidence="14" type="ORF">QLQ80_00780</name>
</gene>
<sequence>MKKLPNILTVFRIILVIPFLALMLWFNQINDFKEYPILSRSLLAASLGIFILAMLTDFLDGYIARKYNAVSEFGKLWDPLADKIITNAALILLSTANIVPVWITVILILRDMIVDGFRVVLAKNNVSVAANKWGKIKTVVVSIGIIFVMSAFTAINSNSWKIIDTEIINIDYKFLFINIFNTPLIIGVILSIISGAIYAKTGWKYLYKN</sequence>
<accession>A0AAJ1UWN0</accession>
<comment type="caution">
    <text evidence="14">The sequence shown here is derived from an EMBL/GenBank/DDBJ whole genome shotgun (WGS) entry which is preliminary data.</text>
</comment>
<evidence type="ECO:0000256" key="2">
    <source>
        <dbReference type="ARBA" id="ARBA00010441"/>
    </source>
</evidence>
<reference evidence="14" key="1">
    <citation type="submission" date="2023-05" db="EMBL/GenBank/DDBJ databases">
        <title>Mycoplasma phocimorsus sp. nov., isolated from Scandinavian patients with seal finger or septic arthritis after contact with seals.</title>
        <authorList>
            <person name="Skafte-Holm A."/>
            <person name="Pedersen T.R."/>
            <person name="Froelund M."/>
            <person name="Stegger M."/>
            <person name="Qvortrup K."/>
            <person name="Michaels D.L."/>
            <person name="Brown D.R."/>
            <person name="Jensen J.S."/>
        </authorList>
    </citation>
    <scope>NUCLEOTIDE SEQUENCE</scope>
    <source>
        <strain evidence="14">M5725</strain>
    </source>
</reference>
<evidence type="ECO:0000256" key="9">
    <source>
        <dbReference type="ARBA" id="ARBA00023209"/>
    </source>
</evidence>
<dbReference type="PANTHER" id="PTHR14269:SF62">
    <property type="entry name" value="CDP-DIACYLGLYCEROL--GLYCEROL-3-PHOSPHATE 3-PHOSPHATIDYLTRANSFERASE 1, CHLOROPLASTIC"/>
    <property type="match status" value="1"/>
</dbReference>
<evidence type="ECO:0000256" key="6">
    <source>
        <dbReference type="ARBA" id="ARBA00022989"/>
    </source>
</evidence>